<reference evidence="4" key="1">
    <citation type="submission" date="2023-04" db="EMBL/GenBank/DDBJ databases">
        <title>Black Yeasts Isolated from many extreme environments.</title>
        <authorList>
            <person name="Coleine C."/>
            <person name="Stajich J.E."/>
            <person name="Selbmann L."/>
        </authorList>
    </citation>
    <scope>NUCLEOTIDE SEQUENCE</scope>
    <source>
        <strain evidence="4">CCFEE 5312</strain>
    </source>
</reference>
<proteinExistence type="predicted"/>
<keyword evidence="1" id="KW-0677">Repeat</keyword>
<sequence length="401" mass="44685">MAPPSTTLLDQTPEDQVWMGAMELPWQLDFDIELPSTADFHNHVVEVDHDQFITVPMDDRQDESHTVSDTNSEMGGGSSMRSGNEQELGDLTRPIFIEDGNPNQPQQEGISDHDEDSCFDYDRYGHWTVESAFTPPPSTTSLQDEVERLRLEWPHLDLRLATPPRTAHIIGGDGVADVHPCQLQYHAIANLRCCQAAEMLEIHKGDVAATIHTHIQGLAHVESVFSKLQDRWQEEMVAINAAVHAVAAGDVAKFQLVRDHLRKELNIPTIAHSLNRFDQLLFENTRDRLFPLAAVLETPTMVQYLIDAGLDSNTVDKFGWNPLHWACSFGSKLAAKALLGSNRTLLTTKDNNGLRPLDVAINPGLGIELLRFMCLSYPNCSSLQLCCESGNLEILARILDP</sequence>
<dbReference type="EMBL" id="JAWDJX010000083">
    <property type="protein sequence ID" value="KAK3046681.1"/>
    <property type="molecule type" value="Genomic_DNA"/>
</dbReference>
<organism evidence="4 5">
    <name type="scientific">Extremus antarcticus</name>
    <dbReference type="NCBI Taxonomy" id="702011"/>
    <lineage>
        <taxon>Eukaryota</taxon>
        <taxon>Fungi</taxon>
        <taxon>Dikarya</taxon>
        <taxon>Ascomycota</taxon>
        <taxon>Pezizomycotina</taxon>
        <taxon>Dothideomycetes</taxon>
        <taxon>Dothideomycetidae</taxon>
        <taxon>Mycosphaerellales</taxon>
        <taxon>Extremaceae</taxon>
        <taxon>Extremus</taxon>
    </lineage>
</organism>
<evidence type="ECO:0000313" key="5">
    <source>
        <dbReference type="Proteomes" id="UP001271007"/>
    </source>
</evidence>
<dbReference type="InterPro" id="IPR002110">
    <property type="entry name" value="Ankyrin_rpt"/>
</dbReference>
<evidence type="ECO:0000256" key="1">
    <source>
        <dbReference type="ARBA" id="ARBA00022737"/>
    </source>
</evidence>
<gene>
    <name evidence="4" type="ORF">LTR09_011828</name>
</gene>
<dbReference type="PANTHER" id="PTHR24171">
    <property type="entry name" value="ANKYRIN REPEAT DOMAIN-CONTAINING PROTEIN 39-RELATED"/>
    <property type="match status" value="1"/>
</dbReference>
<comment type="caution">
    <text evidence="4">The sequence shown here is derived from an EMBL/GenBank/DDBJ whole genome shotgun (WGS) entry which is preliminary data.</text>
</comment>
<keyword evidence="5" id="KW-1185">Reference proteome</keyword>
<protein>
    <submittedName>
        <fullName evidence="4">Uncharacterized protein</fullName>
    </submittedName>
</protein>
<dbReference type="Pfam" id="PF12796">
    <property type="entry name" value="Ank_2"/>
    <property type="match status" value="1"/>
</dbReference>
<dbReference type="AlphaFoldDB" id="A0AAJ0DB17"/>
<dbReference type="InterPro" id="IPR036770">
    <property type="entry name" value="Ankyrin_rpt-contain_sf"/>
</dbReference>
<feature type="region of interest" description="Disordered" evidence="3">
    <location>
        <begin position="59"/>
        <end position="115"/>
    </location>
</feature>
<accession>A0AAJ0DB17</accession>
<dbReference type="Proteomes" id="UP001271007">
    <property type="component" value="Unassembled WGS sequence"/>
</dbReference>
<dbReference type="Gene3D" id="1.25.40.20">
    <property type="entry name" value="Ankyrin repeat-containing domain"/>
    <property type="match status" value="1"/>
</dbReference>
<dbReference type="SUPFAM" id="SSF48403">
    <property type="entry name" value="Ankyrin repeat"/>
    <property type="match status" value="1"/>
</dbReference>
<evidence type="ECO:0000256" key="2">
    <source>
        <dbReference type="ARBA" id="ARBA00023043"/>
    </source>
</evidence>
<evidence type="ECO:0000313" key="4">
    <source>
        <dbReference type="EMBL" id="KAK3046681.1"/>
    </source>
</evidence>
<name>A0AAJ0DB17_9PEZI</name>
<keyword evidence="2" id="KW-0040">ANK repeat</keyword>
<evidence type="ECO:0000256" key="3">
    <source>
        <dbReference type="SAM" id="MobiDB-lite"/>
    </source>
</evidence>